<dbReference type="AlphaFoldDB" id="A0A0K1R907"/>
<dbReference type="Pfam" id="PF00392">
    <property type="entry name" value="GntR"/>
    <property type="match status" value="1"/>
</dbReference>
<dbReference type="RefSeq" id="WP_052203337.1">
    <property type="nucleotide sequence ID" value="NZ_CP012342.1"/>
</dbReference>
<organism evidence="5 6">
    <name type="scientific">Corynebacterium riegelii</name>
    <dbReference type="NCBI Taxonomy" id="156976"/>
    <lineage>
        <taxon>Bacteria</taxon>
        <taxon>Bacillati</taxon>
        <taxon>Actinomycetota</taxon>
        <taxon>Actinomycetes</taxon>
        <taxon>Mycobacteriales</taxon>
        <taxon>Corynebacteriaceae</taxon>
        <taxon>Corynebacterium</taxon>
    </lineage>
</organism>
<accession>A0A0K1R907</accession>
<evidence type="ECO:0000256" key="1">
    <source>
        <dbReference type="ARBA" id="ARBA00023015"/>
    </source>
</evidence>
<dbReference type="KEGG" id="crie:AK829_00575"/>
<dbReference type="Gene3D" id="3.40.1410.10">
    <property type="entry name" value="Chorismate lyase-like"/>
    <property type="match status" value="1"/>
</dbReference>
<dbReference type="InterPro" id="IPR036388">
    <property type="entry name" value="WH-like_DNA-bd_sf"/>
</dbReference>
<evidence type="ECO:0000256" key="3">
    <source>
        <dbReference type="ARBA" id="ARBA00023163"/>
    </source>
</evidence>
<sequence length="261" mass="28865">MTESVPNTPLRRPQQHQEIAGYLRDEIFAGHIPVGESLPSEAELCAQFATSRGPVRQAVATLRSEGLISSGRGRRSIVLSNTRTESFEEVLCTASRVAQMGKIPGQILQEFGLHQANDHIAEALWLNDTKTVVTLRRVRTANDEPVVVEEIYFSPSISSTVLGVDPNAESFHRELMRNGVNYNNISRTARVVLATKEQAEALQLPVGAPLLEIELRAFTHTGAPVEYSVQRYSTEQLTFGLNIVRGHSSPLWIELEPEQIG</sequence>
<dbReference type="Pfam" id="PF07702">
    <property type="entry name" value="UTRA"/>
    <property type="match status" value="1"/>
</dbReference>
<dbReference type="PRINTS" id="PR00035">
    <property type="entry name" value="HTHGNTR"/>
</dbReference>
<evidence type="ECO:0000256" key="2">
    <source>
        <dbReference type="ARBA" id="ARBA00023125"/>
    </source>
</evidence>
<dbReference type="SMART" id="SM00866">
    <property type="entry name" value="UTRA"/>
    <property type="match status" value="1"/>
</dbReference>
<dbReference type="PATRIC" id="fig|156976.3.peg.107"/>
<keyword evidence="3" id="KW-0804">Transcription</keyword>
<keyword evidence="1" id="KW-0805">Transcription regulation</keyword>
<keyword evidence="2" id="KW-0238">DNA-binding</keyword>
<dbReference type="CDD" id="cd07377">
    <property type="entry name" value="WHTH_GntR"/>
    <property type="match status" value="1"/>
</dbReference>
<dbReference type="GO" id="GO:0003677">
    <property type="term" value="F:DNA binding"/>
    <property type="evidence" value="ECO:0007669"/>
    <property type="project" value="UniProtKB-KW"/>
</dbReference>
<dbReference type="SUPFAM" id="SSF46785">
    <property type="entry name" value="Winged helix' DNA-binding domain"/>
    <property type="match status" value="1"/>
</dbReference>
<dbReference type="SUPFAM" id="SSF64288">
    <property type="entry name" value="Chorismate lyase-like"/>
    <property type="match status" value="1"/>
</dbReference>
<feature type="domain" description="HTH gntR-type" evidence="4">
    <location>
        <begin position="13"/>
        <end position="81"/>
    </location>
</feature>
<name>A0A0K1R907_9CORY</name>
<dbReference type="Proteomes" id="UP000060016">
    <property type="component" value="Chromosome"/>
</dbReference>
<evidence type="ECO:0000313" key="5">
    <source>
        <dbReference type="EMBL" id="AKV57915.1"/>
    </source>
</evidence>
<protein>
    <recommendedName>
        <fullName evidence="4">HTH gntR-type domain-containing protein</fullName>
    </recommendedName>
</protein>
<proteinExistence type="predicted"/>
<dbReference type="EMBL" id="CP012342">
    <property type="protein sequence ID" value="AKV57915.1"/>
    <property type="molecule type" value="Genomic_DNA"/>
</dbReference>
<dbReference type="GO" id="GO:0003700">
    <property type="term" value="F:DNA-binding transcription factor activity"/>
    <property type="evidence" value="ECO:0007669"/>
    <property type="project" value="InterPro"/>
</dbReference>
<dbReference type="Gene3D" id="1.10.10.10">
    <property type="entry name" value="Winged helix-like DNA-binding domain superfamily/Winged helix DNA-binding domain"/>
    <property type="match status" value="1"/>
</dbReference>
<dbReference type="InterPro" id="IPR050679">
    <property type="entry name" value="Bact_HTH_transcr_reg"/>
</dbReference>
<dbReference type="InterPro" id="IPR000524">
    <property type="entry name" value="Tscrpt_reg_HTH_GntR"/>
</dbReference>
<keyword evidence="6" id="KW-1185">Reference proteome</keyword>
<reference evidence="5 6" key="1">
    <citation type="submission" date="2015-08" db="EMBL/GenBank/DDBJ databases">
        <authorList>
            <person name="Babu N.S."/>
            <person name="Beckwith C.J."/>
            <person name="Beseler K.G."/>
            <person name="Brison A."/>
            <person name="Carone J.V."/>
            <person name="Caskin T.P."/>
            <person name="Diamond M."/>
            <person name="Durham M.E."/>
            <person name="Foxe J.M."/>
            <person name="Go M."/>
            <person name="Henderson B.A."/>
            <person name="Jones I.B."/>
            <person name="McGettigan J.A."/>
            <person name="Micheletti S.J."/>
            <person name="Nasrallah M.E."/>
            <person name="Ortiz D."/>
            <person name="Piller C.R."/>
            <person name="Privatt S.R."/>
            <person name="Schneider S.L."/>
            <person name="Sharp S."/>
            <person name="Smith T.C."/>
            <person name="Stanton J.D."/>
            <person name="Ullery H.E."/>
            <person name="Wilson R.J."/>
            <person name="Serrano M.G."/>
            <person name="Buck G."/>
            <person name="Lee V."/>
            <person name="Wang Y."/>
            <person name="Carvalho R."/>
            <person name="Voegtly L."/>
            <person name="Shi R."/>
            <person name="Duckworth R."/>
            <person name="Johnson A."/>
            <person name="Loviza R."/>
            <person name="Walstead R."/>
            <person name="Shah Z."/>
            <person name="Kiflezghi M."/>
            <person name="Wade K."/>
            <person name="Ball S.L."/>
            <person name="Bradley K.W."/>
            <person name="Asai D.J."/>
            <person name="Bowman C.A."/>
            <person name="Russell D.A."/>
            <person name="Pope W.H."/>
            <person name="Jacobs-Sera D."/>
            <person name="Hendrix R.W."/>
            <person name="Hatfull G.F."/>
        </authorList>
    </citation>
    <scope>NUCLEOTIDE SEQUENCE [LARGE SCALE GENOMIC DNA]</scope>
    <source>
        <strain evidence="5 6">PUDD_83A45</strain>
    </source>
</reference>
<dbReference type="SMART" id="SM00345">
    <property type="entry name" value="HTH_GNTR"/>
    <property type="match status" value="1"/>
</dbReference>
<evidence type="ECO:0000313" key="6">
    <source>
        <dbReference type="Proteomes" id="UP000060016"/>
    </source>
</evidence>
<dbReference type="InterPro" id="IPR028978">
    <property type="entry name" value="Chorismate_lyase_/UTRA_dom_sf"/>
</dbReference>
<dbReference type="PROSITE" id="PS50949">
    <property type="entry name" value="HTH_GNTR"/>
    <property type="match status" value="1"/>
</dbReference>
<dbReference type="InterPro" id="IPR036390">
    <property type="entry name" value="WH_DNA-bd_sf"/>
</dbReference>
<gene>
    <name evidence="5" type="ORF">AK829_00575</name>
</gene>
<dbReference type="GO" id="GO:0045892">
    <property type="term" value="P:negative regulation of DNA-templated transcription"/>
    <property type="evidence" value="ECO:0007669"/>
    <property type="project" value="TreeGrafter"/>
</dbReference>
<dbReference type="PANTHER" id="PTHR44846">
    <property type="entry name" value="MANNOSYL-D-GLYCERATE TRANSPORT/METABOLISM SYSTEM REPRESSOR MNGR-RELATED"/>
    <property type="match status" value="1"/>
</dbReference>
<evidence type="ECO:0000259" key="4">
    <source>
        <dbReference type="PROSITE" id="PS50949"/>
    </source>
</evidence>
<dbReference type="PANTHER" id="PTHR44846:SF1">
    <property type="entry name" value="MANNOSYL-D-GLYCERATE TRANSPORT_METABOLISM SYSTEM REPRESSOR MNGR-RELATED"/>
    <property type="match status" value="1"/>
</dbReference>
<dbReference type="STRING" id="156976.AK829_00575"/>
<dbReference type="InterPro" id="IPR011663">
    <property type="entry name" value="UTRA"/>
</dbReference>